<evidence type="ECO:0000256" key="5">
    <source>
        <dbReference type="ARBA" id="ARBA00022603"/>
    </source>
</evidence>
<dbReference type="FunFam" id="3.40.50.150:FF:000052">
    <property type="entry name" value="Probable histone-arginine methyltransferase CARM1"/>
    <property type="match status" value="1"/>
</dbReference>
<dbReference type="GO" id="GO:0032259">
    <property type="term" value="P:methylation"/>
    <property type="evidence" value="ECO:0007669"/>
    <property type="project" value="UniProtKB-KW"/>
</dbReference>
<dbReference type="PANTHER" id="PTHR11006:SF10">
    <property type="entry name" value="HISTONE-ARGININE METHYLTRANSFERASE CARMER-RELATED"/>
    <property type="match status" value="1"/>
</dbReference>
<evidence type="ECO:0000256" key="11">
    <source>
        <dbReference type="ARBA" id="ARBA00023242"/>
    </source>
</evidence>
<name>A0A1I8BDU7_MELHA</name>
<reference evidence="17" key="1">
    <citation type="submission" date="2016-11" db="UniProtKB">
        <authorList>
            <consortium name="WormBaseParasite"/>
        </authorList>
    </citation>
    <scope>IDENTIFICATION</scope>
</reference>
<dbReference type="AlphaFoldDB" id="A0A1I8BDU7"/>
<evidence type="ECO:0000256" key="14">
    <source>
        <dbReference type="SAM" id="MobiDB-lite"/>
    </source>
</evidence>
<keyword evidence="7 13" id="KW-0949">S-adenosyl-L-methionine</keyword>
<organism evidence="16 17">
    <name type="scientific">Meloidogyne hapla</name>
    <name type="common">Root-knot nematode worm</name>
    <dbReference type="NCBI Taxonomy" id="6305"/>
    <lineage>
        <taxon>Eukaryota</taxon>
        <taxon>Metazoa</taxon>
        <taxon>Ecdysozoa</taxon>
        <taxon>Nematoda</taxon>
        <taxon>Chromadorea</taxon>
        <taxon>Rhabditida</taxon>
        <taxon>Tylenchina</taxon>
        <taxon>Tylenchomorpha</taxon>
        <taxon>Tylenchoidea</taxon>
        <taxon>Meloidogynidae</taxon>
        <taxon>Meloidogyninae</taxon>
        <taxon>Meloidogyne</taxon>
    </lineage>
</organism>
<evidence type="ECO:0000256" key="3">
    <source>
        <dbReference type="ARBA" id="ARBA00011925"/>
    </source>
</evidence>
<evidence type="ECO:0000313" key="17">
    <source>
        <dbReference type="WBParaSite" id="MhA1_Contig2035.frz3.gene11"/>
    </source>
</evidence>
<protein>
    <recommendedName>
        <fullName evidence="3">type I protein arginine methyltransferase</fullName>
        <ecNumber evidence="3">2.1.1.319</ecNumber>
    </recommendedName>
</protein>
<dbReference type="SUPFAM" id="SSF53335">
    <property type="entry name" value="S-adenosyl-L-methionine-dependent methyltransferases"/>
    <property type="match status" value="1"/>
</dbReference>
<evidence type="ECO:0000313" key="16">
    <source>
        <dbReference type="Proteomes" id="UP000095281"/>
    </source>
</evidence>
<dbReference type="CDD" id="cd02440">
    <property type="entry name" value="AdoMet_MTases"/>
    <property type="match status" value="1"/>
</dbReference>
<dbReference type="InterPro" id="IPR055135">
    <property type="entry name" value="PRMT_dom"/>
</dbReference>
<keyword evidence="11" id="KW-0539">Nucleus</keyword>
<dbReference type="EC" id="2.1.1.319" evidence="3"/>
<dbReference type="GO" id="GO:0035241">
    <property type="term" value="F:protein-arginine omega-N monomethyltransferase activity"/>
    <property type="evidence" value="ECO:0007669"/>
    <property type="project" value="UniProtKB-ARBA"/>
</dbReference>
<keyword evidence="8" id="KW-0156">Chromatin regulator</keyword>
<dbReference type="PANTHER" id="PTHR11006">
    <property type="entry name" value="PROTEIN ARGININE N-METHYLTRANSFERASE"/>
    <property type="match status" value="1"/>
</dbReference>
<evidence type="ECO:0000256" key="9">
    <source>
        <dbReference type="ARBA" id="ARBA00023015"/>
    </source>
</evidence>
<dbReference type="Proteomes" id="UP000095281">
    <property type="component" value="Unplaced"/>
</dbReference>
<dbReference type="Gene3D" id="2.70.160.11">
    <property type="entry name" value="Hnrnp arginine n-methyltransferase1"/>
    <property type="match status" value="1"/>
</dbReference>
<evidence type="ECO:0000256" key="7">
    <source>
        <dbReference type="ARBA" id="ARBA00022691"/>
    </source>
</evidence>
<dbReference type="InterPro" id="IPR029063">
    <property type="entry name" value="SAM-dependent_MTases_sf"/>
</dbReference>
<feature type="region of interest" description="Disordered" evidence="14">
    <location>
        <begin position="117"/>
        <end position="146"/>
    </location>
</feature>
<proteinExistence type="predicted"/>
<comment type="subcellular location">
    <subcellularLocation>
        <location evidence="2">Cytoplasm</location>
    </subcellularLocation>
    <subcellularLocation>
        <location evidence="1">Nucleus</location>
    </subcellularLocation>
</comment>
<evidence type="ECO:0000256" key="2">
    <source>
        <dbReference type="ARBA" id="ARBA00004496"/>
    </source>
</evidence>
<dbReference type="GO" id="GO:0005634">
    <property type="term" value="C:nucleus"/>
    <property type="evidence" value="ECO:0007669"/>
    <property type="project" value="UniProtKB-SubCell"/>
</dbReference>
<evidence type="ECO:0000256" key="1">
    <source>
        <dbReference type="ARBA" id="ARBA00004123"/>
    </source>
</evidence>
<dbReference type="WBParaSite" id="MhA1_Contig2035.frz3.gene11">
    <property type="protein sequence ID" value="MhA1_Contig2035.frz3.gene11"/>
    <property type="gene ID" value="MhA1_Contig2035.frz3.gene11"/>
</dbReference>
<evidence type="ECO:0000256" key="10">
    <source>
        <dbReference type="ARBA" id="ARBA00023163"/>
    </source>
</evidence>
<evidence type="ECO:0000256" key="4">
    <source>
        <dbReference type="ARBA" id="ARBA00022490"/>
    </source>
</evidence>
<keyword evidence="6 13" id="KW-0808">Transferase</keyword>
<keyword evidence="10" id="KW-0804">Transcription</keyword>
<evidence type="ECO:0000259" key="15">
    <source>
        <dbReference type="Pfam" id="PF22528"/>
    </source>
</evidence>
<keyword evidence="9" id="KW-0805">Transcription regulation</keyword>
<dbReference type="GO" id="GO:0070611">
    <property type="term" value="F:histone H3R2 methyltransferase activity"/>
    <property type="evidence" value="ECO:0007669"/>
    <property type="project" value="TreeGrafter"/>
</dbReference>
<keyword evidence="16" id="KW-1185">Reference proteome</keyword>
<dbReference type="InterPro" id="IPR025799">
    <property type="entry name" value="Arg_MeTrfase"/>
</dbReference>
<dbReference type="PROSITE" id="PS51678">
    <property type="entry name" value="SAM_MT_PRMT"/>
    <property type="match status" value="1"/>
</dbReference>
<dbReference type="Pfam" id="PF06325">
    <property type="entry name" value="PrmA"/>
    <property type="match status" value="1"/>
</dbReference>
<evidence type="ECO:0000256" key="8">
    <source>
        <dbReference type="ARBA" id="ARBA00022853"/>
    </source>
</evidence>
<dbReference type="Pfam" id="PF22528">
    <property type="entry name" value="PRMT_C"/>
    <property type="match status" value="1"/>
</dbReference>
<keyword evidence="5 13" id="KW-0489">Methyltransferase</keyword>
<evidence type="ECO:0000256" key="13">
    <source>
        <dbReference type="PROSITE-ProRule" id="PRU01015"/>
    </source>
</evidence>
<accession>A0A1I8BDU7</accession>
<evidence type="ECO:0000256" key="6">
    <source>
        <dbReference type="ARBA" id="ARBA00022679"/>
    </source>
</evidence>
<keyword evidence="4" id="KW-0963">Cytoplasm</keyword>
<sequence length="586" mass="66077">MNSLELAVYSSHSFSVKFCNIDENIGEICASKLCTATFIDQGKILVLKGCVNLQKHLHLYRWTHFAKQFLSFRSISNQSIADGLMVLEPFLLHFDSNKDLQTFCSLLPQREIIDNDELSNSTQNSSRKRKCLSNDEMNSEFDSRTEEGSANQYFQFYGSLFQQQNMMQDYTRTATYQRAIHENYLDFRDKVILDVGAGSGILSFFAAQAGAKRIYAVEASSMADNCKSLVSANGLNDVIKVITGKIEEIELTESVDVIISEPMGYMLVNERMLESYLFAKKFLKEGGRMFPTQANLQIALFSDEQVYLEQTARSSFWTQESFHGVNLSSLKNAALEEVFRQPIVDTWHIGILMSTSISWNFNFENDEAKALQRIEIPFEFNALRTGYIHGLATWFDVGFIGQTKTVWLSTAPTEPLTHWYQVRLLIKNPLFVTVGQLVNGRLLMLANDKQSYDLDLEIKVGDKRQHNKLDLKMPHFRYNGQPVAQPPPGNSTENPLEQLNQHLAISVATAQQQQFYNNNGNNNLNFSPTYSTGLYANSLANSGGKEQSYYSTTTTTSADILQFNGNSNELELQVNGGNCSSNVNSG</sequence>
<dbReference type="GO" id="GO:0035242">
    <property type="term" value="F:protein-arginine omega-N asymmetric methyltransferase activity"/>
    <property type="evidence" value="ECO:0007669"/>
    <property type="project" value="UniProtKB-EC"/>
</dbReference>
<comment type="catalytic activity">
    <reaction evidence="12">
        <text>L-arginyl-[protein] + 2 S-adenosyl-L-methionine = N(omega),N(omega)-dimethyl-L-arginyl-[protein] + 2 S-adenosyl-L-homocysteine + 2 H(+)</text>
        <dbReference type="Rhea" id="RHEA:48096"/>
        <dbReference type="Rhea" id="RHEA-COMP:10532"/>
        <dbReference type="Rhea" id="RHEA-COMP:11991"/>
        <dbReference type="ChEBI" id="CHEBI:15378"/>
        <dbReference type="ChEBI" id="CHEBI:29965"/>
        <dbReference type="ChEBI" id="CHEBI:57856"/>
        <dbReference type="ChEBI" id="CHEBI:59789"/>
        <dbReference type="ChEBI" id="CHEBI:61897"/>
        <dbReference type="EC" id="2.1.1.319"/>
    </reaction>
</comment>
<dbReference type="GO" id="GO:0005737">
    <property type="term" value="C:cytoplasm"/>
    <property type="evidence" value="ECO:0007669"/>
    <property type="project" value="UniProtKB-SubCell"/>
</dbReference>
<dbReference type="Gene3D" id="3.40.50.150">
    <property type="entry name" value="Vaccinia Virus protein VP39"/>
    <property type="match status" value="1"/>
</dbReference>
<feature type="domain" description="Protein arginine N-methyltransferase" evidence="15">
    <location>
        <begin position="293"/>
        <end position="459"/>
    </location>
</feature>
<evidence type="ECO:0000256" key="12">
    <source>
        <dbReference type="ARBA" id="ARBA00049086"/>
    </source>
</evidence>